<proteinExistence type="predicted"/>
<keyword evidence="11 15" id="KW-1133">Transmembrane helix</keyword>
<dbReference type="InterPro" id="IPR003591">
    <property type="entry name" value="Leu-rich_rpt_typical-subtyp"/>
</dbReference>
<dbReference type="EC" id="2.7.11.1" evidence="2"/>
<comment type="subcellular location">
    <subcellularLocation>
        <location evidence="1">Membrane</location>
        <topology evidence="1">Single-pass membrane protein</topology>
    </subcellularLocation>
</comment>
<dbReference type="InterPro" id="IPR008271">
    <property type="entry name" value="Ser/Thr_kinase_AS"/>
</dbReference>
<dbReference type="FunFam" id="1.10.510.10:FF:001023">
    <property type="entry name" value="Os07g0541700 protein"/>
    <property type="match status" value="1"/>
</dbReference>
<dbReference type="Pfam" id="PF00560">
    <property type="entry name" value="LRR_1"/>
    <property type="match status" value="1"/>
</dbReference>
<sequence>MALHHFVSTFLVMVLLICCCQHIVAENQSQFFTDMNRSFSGQSLSYWKMYKAKISFCIYKGIQCNNRSNIEMIDISHWGLSGELPENICRYLPELKILRLGGNNLQGSFPFGVTNCSVLEELNMSSSSLSGTLPDLSSLQSLKLLDLSGNFLQGKFPMWLANLTNLEVMSFNQNLGFDQWELPENVSRLTKLRNMTLSSCNLHGKLPASVGNMTSLIHLELSGNFLVNQLPPELGQLKILQTLQLCNNQLEGEIPEEFCNMIELRDIDISGNMLTKLPESLLALPRVSSIDLSNNRLNGSISRKIGNAKYLSELFLQNNRISGLLPGEISGAINLVKMNLSNNLLSGPIPPEIGNLTNLTFLLLQHNMFNSSIPKSLSSLRNVIYLDLSSNGLTGSIPESLSEIKPNSMNFSSNMLSGAIPRSLVFDNYLTGFSGNPSLCVPSDQSYLISSSSEFRICAQARSRTMSRYTLPIGVLALIVFPGIILFLKLWFHKDKTVTSNKGTLLSSFFWAVVNISHRGEIIQSMTDGKILGRGGCGTVYKVELSNGIPVAVKKLHSRLHEVSETKDQLVLDKELKTEVDTLGSIRHKNIVKLYCYFSSAEAGNLLVYEYMPNGNLWEALHGGFFLLNWPIRYQIALGAAQGLAHLHHHHPAPIIHRDVKSSNILLDRDYNPKVADFGLAKILEERRGKNSITTGVVAGTFGYMDPGHQPNATYTVLELC</sequence>
<keyword evidence="4" id="KW-0433">Leucine-rich repeat</keyword>
<evidence type="ECO:0000256" key="7">
    <source>
        <dbReference type="ARBA" id="ARBA00022737"/>
    </source>
</evidence>
<dbReference type="EMBL" id="OX459125">
    <property type="protein sequence ID" value="CAI9116061.1"/>
    <property type="molecule type" value="Genomic_DNA"/>
</dbReference>
<evidence type="ECO:0000256" key="4">
    <source>
        <dbReference type="ARBA" id="ARBA00022614"/>
    </source>
</evidence>
<keyword evidence="12 15" id="KW-0472">Membrane</keyword>
<dbReference type="FunFam" id="3.80.10.10:FF:000095">
    <property type="entry name" value="LRR receptor-like serine/threonine-protein kinase GSO1"/>
    <property type="match status" value="1"/>
</dbReference>
<feature type="chain" id="PRO_5043337122" description="non-specific serine/threonine protein kinase" evidence="16">
    <location>
        <begin position="26"/>
        <end position="721"/>
    </location>
</feature>
<keyword evidence="8" id="KW-0547">Nucleotide-binding</keyword>
<evidence type="ECO:0000256" key="15">
    <source>
        <dbReference type="SAM" id="Phobius"/>
    </source>
</evidence>
<name>A0AAV1E8P1_OLDCO</name>
<dbReference type="PANTHER" id="PTHR48005">
    <property type="entry name" value="LEUCINE RICH REPEAT KINASE 2"/>
    <property type="match status" value="1"/>
</dbReference>
<feature type="domain" description="Protein kinase" evidence="17">
    <location>
        <begin position="526"/>
        <end position="721"/>
    </location>
</feature>
<dbReference type="Pfam" id="PF23598">
    <property type="entry name" value="LRR_14"/>
    <property type="match status" value="1"/>
</dbReference>
<comment type="catalytic activity">
    <reaction evidence="14">
        <text>L-seryl-[protein] + ATP = O-phospho-L-seryl-[protein] + ADP + H(+)</text>
        <dbReference type="Rhea" id="RHEA:17989"/>
        <dbReference type="Rhea" id="RHEA-COMP:9863"/>
        <dbReference type="Rhea" id="RHEA-COMP:11604"/>
        <dbReference type="ChEBI" id="CHEBI:15378"/>
        <dbReference type="ChEBI" id="CHEBI:29999"/>
        <dbReference type="ChEBI" id="CHEBI:30616"/>
        <dbReference type="ChEBI" id="CHEBI:83421"/>
        <dbReference type="ChEBI" id="CHEBI:456216"/>
        <dbReference type="EC" id="2.7.11.1"/>
    </reaction>
</comment>
<dbReference type="GO" id="GO:0004674">
    <property type="term" value="F:protein serine/threonine kinase activity"/>
    <property type="evidence" value="ECO:0007669"/>
    <property type="project" value="UniProtKB-KW"/>
</dbReference>
<evidence type="ECO:0000256" key="11">
    <source>
        <dbReference type="ARBA" id="ARBA00022989"/>
    </source>
</evidence>
<dbReference type="GO" id="GO:0006952">
    <property type="term" value="P:defense response"/>
    <property type="evidence" value="ECO:0007669"/>
    <property type="project" value="UniProtKB-ARBA"/>
</dbReference>
<keyword evidence="10" id="KW-0067">ATP-binding</keyword>
<dbReference type="GO" id="GO:0005524">
    <property type="term" value="F:ATP binding"/>
    <property type="evidence" value="ECO:0007669"/>
    <property type="project" value="UniProtKB-KW"/>
</dbReference>
<dbReference type="InterPro" id="IPR055414">
    <property type="entry name" value="LRR_R13L4/SHOC2-like"/>
</dbReference>
<evidence type="ECO:0000313" key="18">
    <source>
        <dbReference type="EMBL" id="CAI9116061.1"/>
    </source>
</evidence>
<dbReference type="SUPFAM" id="SSF52058">
    <property type="entry name" value="L domain-like"/>
    <property type="match status" value="2"/>
</dbReference>
<evidence type="ECO:0000256" key="6">
    <source>
        <dbReference type="ARBA" id="ARBA00022692"/>
    </source>
</evidence>
<dbReference type="SMART" id="SM00220">
    <property type="entry name" value="S_TKc"/>
    <property type="match status" value="1"/>
</dbReference>
<dbReference type="PROSITE" id="PS00108">
    <property type="entry name" value="PROTEIN_KINASE_ST"/>
    <property type="match status" value="1"/>
</dbReference>
<protein>
    <recommendedName>
        <fullName evidence="2">non-specific serine/threonine protein kinase</fullName>
        <ecNumber evidence="2">2.7.11.1</ecNumber>
    </recommendedName>
</protein>
<keyword evidence="9" id="KW-0418">Kinase</keyword>
<evidence type="ECO:0000256" key="5">
    <source>
        <dbReference type="ARBA" id="ARBA00022679"/>
    </source>
</evidence>
<dbReference type="Proteomes" id="UP001161247">
    <property type="component" value="Chromosome 8"/>
</dbReference>
<evidence type="ECO:0000256" key="1">
    <source>
        <dbReference type="ARBA" id="ARBA00004167"/>
    </source>
</evidence>
<dbReference type="InterPro" id="IPR001611">
    <property type="entry name" value="Leu-rich_rpt"/>
</dbReference>
<dbReference type="InterPro" id="IPR032675">
    <property type="entry name" value="LRR_dom_sf"/>
</dbReference>
<dbReference type="PANTHER" id="PTHR48005:SF23">
    <property type="entry name" value="RECEPTOR-LIKE PROTEIN KINASE HSL1"/>
    <property type="match status" value="1"/>
</dbReference>
<evidence type="ECO:0000256" key="10">
    <source>
        <dbReference type="ARBA" id="ARBA00022840"/>
    </source>
</evidence>
<dbReference type="Gene3D" id="1.10.510.10">
    <property type="entry name" value="Transferase(Phosphotransferase) domain 1"/>
    <property type="match status" value="1"/>
</dbReference>
<dbReference type="InterPro" id="IPR051420">
    <property type="entry name" value="Ser_Thr_Kinases_DiverseReg"/>
</dbReference>
<accession>A0AAV1E8P1</accession>
<keyword evidence="19" id="KW-1185">Reference proteome</keyword>
<evidence type="ECO:0000256" key="8">
    <source>
        <dbReference type="ARBA" id="ARBA00022741"/>
    </source>
</evidence>
<evidence type="ECO:0000256" key="2">
    <source>
        <dbReference type="ARBA" id="ARBA00012513"/>
    </source>
</evidence>
<feature type="transmembrane region" description="Helical" evidence="15">
    <location>
        <begin position="469"/>
        <end position="492"/>
    </location>
</feature>
<evidence type="ECO:0000256" key="16">
    <source>
        <dbReference type="SAM" id="SignalP"/>
    </source>
</evidence>
<keyword evidence="16" id="KW-0732">Signal</keyword>
<dbReference type="Pfam" id="PF00069">
    <property type="entry name" value="Pkinase"/>
    <property type="match status" value="1"/>
</dbReference>
<evidence type="ECO:0000256" key="13">
    <source>
        <dbReference type="ARBA" id="ARBA00047899"/>
    </source>
</evidence>
<evidence type="ECO:0000313" key="19">
    <source>
        <dbReference type="Proteomes" id="UP001161247"/>
    </source>
</evidence>
<dbReference type="InterPro" id="IPR000719">
    <property type="entry name" value="Prot_kinase_dom"/>
</dbReference>
<dbReference type="SUPFAM" id="SSF56112">
    <property type="entry name" value="Protein kinase-like (PK-like)"/>
    <property type="match status" value="1"/>
</dbReference>
<evidence type="ECO:0000256" key="12">
    <source>
        <dbReference type="ARBA" id="ARBA00023136"/>
    </source>
</evidence>
<evidence type="ECO:0000256" key="14">
    <source>
        <dbReference type="ARBA" id="ARBA00048679"/>
    </source>
</evidence>
<dbReference type="SMART" id="SM00369">
    <property type="entry name" value="LRR_TYP"/>
    <property type="match status" value="5"/>
</dbReference>
<keyword evidence="3" id="KW-0723">Serine/threonine-protein kinase</keyword>
<gene>
    <name evidence="18" type="ORF">OLC1_LOCUS22448</name>
</gene>
<dbReference type="GO" id="GO:0051707">
    <property type="term" value="P:response to other organism"/>
    <property type="evidence" value="ECO:0007669"/>
    <property type="project" value="UniProtKB-ARBA"/>
</dbReference>
<keyword evidence="7" id="KW-0677">Repeat</keyword>
<feature type="signal peptide" evidence="16">
    <location>
        <begin position="1"/>
        <end position="25"/>
    </location>
</feature>
<comment type="catalytic activity">
    <reaction evidence="13">
        <text>L-threonyl-[protein] + ATP = O-phospho-L-threonyl-[protein] + ADP + H(+)</text>
        <dbReference type="Rhea" id="RHEA:46608"/>
        <dbReference type="Rhea" id="RHEA-COMP:11060"/>
        <dbReference type="Rhea" id="RHEA-COMP:11605"/>
        <dbReference type="ChEBI" id="CHEBI:15378"/>
        <dbReference type="ChEBI" id="CHEBI:30013"/>
        <dbReference type="ChEBI" id="CHEBI:30616"/>
        <dbReference type="ChEBI" id="CHEBI:61977"/>
        <dbReference type="ChEBI" id="CHEBI:456216"/>
        <dbReference type="EC" id="2.7.11.1"/>
    </reaction>
</comment>
<reference evidence="18" key="1">
    <citation type="submission" date="2023-03" db="EMBL/GenBank/DDBJ databases">
        <authorList>
            <person name="Julca I."/>
        </authorList>
    </citation>
    <scope>NUCLEOTIDE SEQUENCE</scope>
</reference>
<dbReference type="GO" id="GO:0016020">
    <property type="term" value="C:membrane"/>
    <property type="evidence" value="ECO:0007669"/>
    <property type="project" value="UniProtKB-SubCell"/>
</dbReference>
<dbReference type="PROSITE" id="PS50011">
    <property type="entry name" value="PROTEIN_KINASE_DOM"/>
    <property type="match status" value="1"/>
</dbReference>
<dbReference type="AlphaFoldDB" id="A0AAV1E8P1"/>
<keyword evidence="5" id="KW-0808">Transferase</keyword>
<evidence type="ECO:0000256" key="9">
    <source>
        <dbReference type="ARBA" id="ARBA00022777"/>
    </source>
</evidence>
<evidence type="ECO:0000256" key="3">
    <source>
        <dbReference type="ARBA" id="ARBA00022527"/>
    </source>
</evidence>
<organism evidence="18 19">
    <name type="scientific">Oldenlandia corymbosa var. corymbosa</name>
    <dbReference type="NCBI Taxonomy" id="529605"/>
    <lineage>
        <taxon>Eukaryota</taxon>
        <taxon>Viridiplantae</taxon>
        <taxon>Streptophyta</taxon>
        <taxon>Embryophyta</taxon>
        <taxon>Tracheophyta</taxon>
        <taxon>Spermatophyta</taxon>
        <taxon>Magnoliopsida</taxon>
        <taxon>eudicotyledons</taxon>
        <taxon>Gunneridae</taxon>
        <taxon>Pentapetalae</taxon>
        <taxon>asterids</taxon>
        <taxon>lamiids</taxon>
        <taxon>Gentianales</taxon>
        <taxon>Rubiaceae</taxon>
        <taxon>Rubioideae</taxon>
        <taxon>Spermacoceae</taxon>
        <taxon>Hedyotis-Oldenlandia complex</taxon>
        <taxon>Oldenlandia</taxon>
    </lineage>
</organism>
<evidence type="ECO:0000259" key="17">
    <source>
        <dbReference type="PROSITE" id="PS50011"/>
    </source>
</evidence>
<dbReference type="InterPro" id="IPR011009">
    <property type="entry name" value="Kinase-like_dom_sf"/>
</dbReference>
<dbReference type="Gene3D" id="3.80.10.10">
    <property type="entry name" value="Ribonuclease Inhibitor"/>
    <property type="match status" value="2"/>
</dbReference>
<keyword evidence="6 15" id="KW-0812">Transmembrane</keyword>